<comment type="caution">
    <text evidence="2">The sequence shown here is derived from an EMBL/GenBank/DDBJ whole genome shotgun (WGS) entry which is preliminary data.</text>
</comment>
<evidence type="ECO:0000313" key="2">
    <source>
        <dbReference type="EMBL" id="KAL0304870.1"/>
    </source>
</evidence>
<feature type="compositionally biased region" description="Pro residues" evidence="1">
    <location>
        <begin position="1"/>
        <end position="10"/>
    </location>
</feature>
<name>A0AAW2KG88_9LAMI</name>
<accession>A0AAW2KG88</accession>
<organism evidence="2">
    <name type="scientific">Sesamum angustifolium</name>
    <dbReference type="NCBI Taxonomy" id="2727405"/>
    <lineage>
        <taxon>Eukaryota</taxon>
        <taxon>Viridiplantae</taxon>
        <taxon>Streptophyta</taxon>
        <taxon>Embryophyta</taxon>
        <taxon>Tracheophyta</taxon>
        <taxon>Spermatophyta</taxon>
        <taxon>Magnoliopsida</taxon>
        <taxon>eudicotyledons</taxon>
        <taxon>Gunneridae</taxon>
        <taxon>Pentapetalae</taxon>
        <taxon>asterids</taxon>
        <taxon>lamiids</taxon>
        <taxon>Lamiales</taxon>
        <taxon>Pedaliaceae</taxon>
        <taxon>Sesamum</taxon>
    </lineage>
</organism>
<reference evidence="2" key="1">
    <citation type="submission" date="2020-06" db="EMBL/GenBank/DDBJ databases">
        <authorList>
            <person name="Li T."/>
            <person name="Hu X."/>
            <person name="Zhang T."/>
            <person name="Song X."/>
            <person name="Zhang H."/>
            <person name="Dai N."/>
            <person name="Sheng W."/>
            <person name="Hou X."/>
            <person name="Wei L."/>
        </authorList>
    </citation>
    <scope>NUCLEOTIDE SEQUENCE</scope>
    <source>
        <strain evidence="2">G01</strain>
        <tissue evidence="2">Leaf</tissue>
    </source>
</reference>
<protein>
    <submittedName>
        <fullName evidence="2">Uncharacterized protein</fullName>
    </submittedName>
</protein>
<gene>
    <name evidence="2" type="ORF">Sangu_3063200</name>
</gene>
<dbReference type="AlphaFoldDB" id="A0AAW2KG88"/>
<sequence>MITVVAPPPERGCGLAHSRARGCGPSDPPPAISADAPPAHPPPKPASVPSSILQIPPQ</sequence>
<dbReference type="EMBL" id="JACGWK010000166">
    <property type="protein sequence ID" value="KAL0304870.1"/>
    <property type="molecule type" value="Genomic_DNA"/>
</dbReference>
<feature type="region of interest" description="Disordered" evidence="1">
    <location>
        <begin position="1"/>
        <end position="58"/>
    </location>
</feature>
<evidence type="ECO:0000256" key="1">
    <source>
        <dbReference type="SAM" id="MobiDB-lite"/>
    </source>
</evidence>
<proteinExistence type="predicted"/>
<reference evidence="2" key="2">
    <citation type="journal article" date="2024" name="Plant">
        <title>Genomic evolution and insights into agronomic trait innovations of Sesamum species.</title>
        <authorList>
            <person name="Miao H."/>
            <person name="Wang L."/>
            <person name="Qu L."/>
            <person name="Liu H."/>
            <person name="Sun Y."/>
            <person name="Le M."/>
            <person name="Wang Q."/>
            <person name="Wei S."/>
            <person name="Zheng Y."/>
            <person name="Lin W."/>
            <person name="Duan Y."/>
            <person name="Cao H."/>
            <person name="Xiong S."/>
            <person name="Wang X."/>
            <person name="Wei L."/>
            <person name="Li C."/>
            <person name="Ma Q."/>
            <person name="Ju M."/>
            <person name="Zhao R."/>
            <person name="Li G."/>
            <person name="Mu C."/>
            <person name="Tian Q."/>
            <person name="Mei H."/>
            <person name="Zhang T."/>
            <person name="Gao T."/>
            <person name="Zhang H."/>
        </authorList>
    </citation>
    <scope>NUCLEOTIDE SEQUENCE</scope>
    <source>
        <strain evidence="2">G01</strain>
    </source>
</reference>